<keyword evidence="3" id="KW-1185">Reference proteome</keyword>
<proteinExistence type="predicted"/>
<dbReference type="Proteomes" id="UP000826014">
    <property type="component" value="Chromosome"/>
</dbReference>
<organism evidence="2 3">
    <name type="scientific">Candidatus Rhabdochlamydia oedothoracis</name>
    <dbReference type="NCBI Taxonomy" id="2720720"/>
    <lineage>
        <taxon>Bacteria</taxon>
        <taxon>Pseudomonadati</taxon>
        <taxon>Chlamydiota</taxon>
        <taxon>Chlamydiia</taxon>
        <taxon>Parachlamydiales</taxon>
        <taxon>Candidatus Rhabdochlamydiaceae</taxon>
        <taxon>Candidatus Rhabdochlamydia</taxon>
    </lineage>
</organism>
<feature type="coiled-coil region" evidence="1">
    <location>
        <begin position="178"/>
        <end position="205"/>
    </location>
</feature>
<evidence type="ECO:0000313" key="3">
    <source>
        <dbReference type="Proteomes" id="UP000826014"/>
    </source>
</evidence>
<protein>
    <submittedName>
        <fullName evidence="2">Uncharacterized protein</fullName>
    </submittedName>
</protein>
<accession>A0ABX8V2J2</accession>
<dbReference type="EMBL" id="CP075587">
    <property type="protein sequence ID" value="QYF48712.1"/>
    <property type="molecule type" value="Genomic_DNA"/>
</dbReference>
<sequence length="220" mass="25048">MSHCIANKLPRIVDAPLAESRVECNAGVYTIFLNKKLEEIAFNSYKFLSFFGKKSIAIAQKGVNEENRKLMQKNVIKQIAVDLTAFALSLSYCSMNYLPAGLIFLPVWFLASKLKNCANEQIQTKEIDTSLVEDSTIKSEVLKGGILFYKAWQNVNQKKDRIFFTSSGESRFSVFESTPALEGRITQLEEKLKNLGKQWECTETDQETIEKIEELFYSNV</sequence>
<name>A0ABX8V2J2_9BACT</name>
<evidence type="ECO:0000256" key="1">
    <source>
        <dbReference type="SAM" id="Coils"/>
    </source>
</evidence>
<reference evidence="2 3" key="1">
    <citation type="journal article" date="2022" name="bioRxiv">
        <title>Ecology and evolution of chlamydial symbionts of arthropods.</title>
        <authorList>
            <person name="Halter T."/>
            <person name="Koestlbacher S."/>
            <person name="Collingro A."/>
            <person name="Sixt B.S."/>
            <person name="Toenshoff E.R."/>
            <person name="Hendrickx F."/>
            <person name="Kostanjsek R."/>
            <person name="Horn M."/>
        </authorList>
    </citation>
    <scope>NUCLEOTIDE SEQUENCE [LARGE SCALE GENOMIC DNA]</scope>
    <source>
        <strain evidence="2">W744xW776</strain>
    </source>
</reference>
<evidence type="ECO:0000313" key="2">
    <source>
        <dbReference type="EMBL" id="QYF48712.1"/>
    </source>
</evidence>
<gene>
    <name evidence="2" type="ORF">RHABOEDO_000916</name>
</gene>
<keyword evidence="1" id="KW-0175">Coiled coil</keyword>